<gene>
    <name evidence="1" type="ORF">CGSHiR3021_08870</name>
</gene>
<dbReference type="AlphaFoldDB" id="A4NVK4"/>
<dbReference type="EMBL" id="AAZJ01000001">
    <property type="protein sequence ID" value="EDK14605.1"/>
    <property type="molecule type" value="Genomic_DNA"/>
</dbReference>
<evidence type="ECO:0000313" key="1">
    <source>
        <dbReference type="EMBL" id="EDK14605.1"/>
    </source>
</evidence>
<dbReference type="Pfam" id="PF17347">
    <property type="entry name" value="DUF5377"/>
    <property type="match status" value="1"/>
</dbReference>
<proteinExistence type="predicted"/>
<reference evidence="1 2" key="1">
    <citation type="journal article" date="2007" name="Genome Biol.">
        <title>Characterization and modeling of the Haemophilus influenzae core and supragenomes based on the complete genomic sequences of Rd and 12 clinical nontypeable strains.</title>
        <authorList>
            <person name="Hogg J.S."/>
            <person name="Hu F.Z."/>
            <person name="Janto B."/>
            <person name="Boissy R."/>
            <person name="Hayes J."/>
            <person name="Keefe R."/>
            <person name="Post J.C."/>
            <person name="Ehrlich G.D."/>
        </authorList>
    </citation>
    <scope>NUCLEOTIDE SEQUENCE [LARGE SCALE GENOMIC DNA]</scope>
    <source>
        <strain evidence="1 2">22.4-21</strain>
    </source>
</reference>
<organism evidence="1 2">
    <name type="scientific">Haemophilus influenzae 22.4-21</name>
    <dbReference type="NCBI Taxonomy" id="375063"/>
    <lineage>
        <taxon>Bacteria</taxon>
        <taxon>Pseudomonadati</taxon>
        <taxon>Pseudomonadota</taxon>
        <taxon>Gammaproteobacteria</taxon>
        <taxon>Pasteurellales</taxon>
        <taxon>Pasteurellaceae</taxon>
        <taxon>Haemophilus</taxon>
    </lineage>
</organism>
<dbReference type="InterPro" id="IPR035318">
    <property type="entry name" value="DUF5377"/>
</dbReference>
<evidence type="ECO:0000313" key="2">
    <source>
        <dbReference type="Proteomes" id="UP000005596"/>
    </source>
</evidence>
<name>A4NVK4_HAEIF</name>
<protein>
    <submittedName>
        <fullName evidence="1">Uncharacterized protein</fullName>
    </submittedName>
</protein>
<accession>A4NVK4</accession>
<sequence length="34" mass="3913">MSKQPQILLNNTWNVRISDPGEEGQKAISLKRFI</sequence>
<dbReference type="BioCyc" id="HINF375063:G119K-19-MONOMER"/>
<dbReference type="Proteomes" id="UP000005596">
    <property type="component" value="Unassembled WGS sequence"/>
</dbReference>